<dbReference type="EMBL" id="BSEV01000016">
    <property type="protein sequence ID" value="GLK12419.1"/>
    <property type="molecule type" value="Genomic_DNA"/>
</dbReference>
<dbReference type="PANTHER" id="PTHR42698:SF1">
    <property type="entry name" value="GTPASE ERA, MITOCHONDRIAL"/>
    <property type="match status" value="1"/>
</dbReference>
<feature type="compositionally biased region" description="Low complexity" evidence="1">
    <location>
        <begin position="192"/>
        <end position="205"/>
    </location>
</feature>
<reference evidence="3" key="2">
    <citation type="submission" date="2023-01" db="EMBL/GenBank/DDBJ databases">
        <authorList>
            <person name="Sun Q."/>
            <person name="Evtushenko L."/>
        </authorList>
    </citation>
    <scope>NUCLEOTIDE SEQUENCE</scope>
    <source>
        <strain evidence="3">VKM Ac-2007</strain>
    </source>
</reference>
<dbReference type="GO" id="GO:0043024">
    <property type="term" value="F:ribosomal small subunit binding"/>
    <property type="evidence" value="ECO:0007669"/>
    <property type="project" value="TreeGrafter"/>
</dbReference>
<evidence type="ECO:0000313" key="3">
    <source>
        <dbReference type="EMBL" id="GLK12419.1"/>
    </source>
</evidence>
<feature type="domain" description="G" evidence="2">
    <location>
        <begin position="892"/>
        <end position="1027"/>
    </location>
</feature>
<feature type="compositionally biased region" description="Low complexity" evidence="1">
    <location>
        <begin position="646"/>
        <end position="656"/>
    </location>
</feature>
<feature type="compositionally biased region" description="Low complexity" evidence="1">
    <location>
        <begin position="579"/>
        <end position="588"/>
    </location>
</feature>
<feature type="region of interest" description="Disordered" evidence="1">
    <location>
        <begin position="150"/>
        <end position="384"/>
    </location>
</feature>
<organism evidence="3 4">
    <name type="scientific">Streptosporangium carneum</name>
    <dbReference type="NCBI Taxonomy" id="47481"/>
    <lineage>
        <taxon>Bacteria</taxon>
        <taxon>Bacillati</taxon>
        <taxon>Actinomycetota</taxon>
        <taxon>Actinomycetes</taxon>
        <taxon>Streptosporangiales</taxon>
        <taxon>Streptosporangiaceae</taxon>
        <taxon>Streptosporangium</taxon>
    </lineage>
</organism>
<feature type="compositionally biased region" description="Gly residues" evidence="1">
    <location>
        <begin position="111"/>
        <end position="121"/>
    </location>
</feature>
<dbReference type="InterPro" id="IPR027417">
    <property type="entry name" value="P-loop_NTPase"/>
</dbReference>
<proteinExistence type="predicted"/>
<comment type="caution">
    <text evidence="3">The sequence shown here is derived from an EMBL/GenBank/DDBJ whole genome shotgun (WGS) entry which is preliminary data.</text>
</comment>
<feature type="compositionally biased region" description="Low complexity" evidence="1">
    <location>
        <begin position="63"/>
        <end position="110"/>
    </location>
</feature>
<feature type="region of interest" description="Disordered" evidence="1">
    <location>
        <begin position="1"/>
        <end position="125"/>
    </location>
</feature>
<keyword evidence="4" id="KW-1185">Reference proteome</keyword>
<feature type="region of interest" description="Disordered" evidence="1">
    <location>
        <begin position="408"/>
        <end position="827"/>
    </location>
</feature>
<feature type="compositionally biased region" description="Acidic residues" evidence="1">
    <location>
        <begin position="767"/>
        <end position="814"/>
    </location>
</feature>
<protein>
    <recommendedName>
        <fullName evidence="2">G domain-containing protein</fullName>
    </recommendedName>
</protein>
<dbReference type="GO" id="GO:0019843">
    <property type="term" value="F:rRNA binding"/>
    <property type="evidence" value="ECO:0007669"/>
    <property type="project" value="TreeGrafter"/>
</dbReference>
<feature type="compositionally biased region" description="Low complexity" evidence="1">
    <location>
        <begin position="409"/>
        <end position="426"/>
    </location>
</feature>
<reference evidence="3" key="1">
    <citation type="journal article" date="2014" name="Int. J. Syst. Evol. Microbiol.">
        <title>Complete genome sequence of Corynebacterium casei LMG S-19264T (=DSM 44701T), isolated from a smear-ripened cheese.</title>
        <authorList>
            <consortium name="US DOE Joint Genome Institute (JGI-PGF)"/>
            <person name="Walter F."/>
            <person name="Albersmeier A."/>
            <person name="Kalinowski J."/>
            <person name="Ruckert C."/>
        </authorList>
    </citation>
    <scope>NUCLEOTIDE SEQUENCE</scope>
    <source>
        <strain evidence="3">VKM Ac-2007</strain>
    </source>
</reference>
<evidence type="ECO:0000256" key="1">
    <source>
        <dbReference type="SAM" id="MobiDB-lite"/>
    </source>
</evidence>
<feature type="compositionally biased region" description="Polar residues" evidence="1">
    <location>
        <begin position="707"/>
        <end position="716"/>
    </location>
</feature>
<feature type="compositionally biased region" description="Low complexity" evidence="1">
    <location>
        <begin position="344"/>
        <end position="369"/>
    </location>
</feature>
<evidence type="ECO:0000313" key="4">
    <source>
        <dbReference type="Proteomes" id="UP001143474"/>
    </source>
</evidence>
<dbReference type="InterPro" id="IPR006073">
    <property type="entry name" value="GTP-bd"/>
</dbReference>
<feature type="compositionally biased region" description="Low complexity" evidence="1">
    <location>
        <begin position="613"/>
        <end position="626"/>
    </location>
</feature>
<dbReference type="PANTHER" id="PTHR42698">
    <property type="entry name" value="GTPASE ERA"/>
    <property type="match status" value="1"/>
</dbReference>
<dbReference type="GO" id="GO:0005525">
    <property type="term" value="F:GTP binding"/>
    <property type="evidence" value="ECO:0007669"/>
    <property type="project" value="InterPro"/>
</dbReference>
<dbReference type="Proteomes" id="UP001143474">
    <property type="component" value="Unassembled WGS sequence"/>
</dbReference>
<feature type="compositionally biased region" description="Low complexity" evidence="1">
    <location>
        <begin position="719"/>
        <end position="766"/>
    </location>
</feature>
<feature type="compositionally biased region" description="Gly residues" evidence="1">
    <location>
        <begin position="206"/>
        <end position="221"/>
    </location>
</feature>
<feature type="compositionally biased region" description="Low complexity" evidence="1">
    <location>
        <begin position="150"/>
        <end position="184"/>
    </location>
</feature>
<feature type="compositionally biased region" description="Low complexity" evidence="1">
    <location>
        <begin position="687"/>
        <end position="697"/>
    </location>
</feature>
<dbReference type="InterPro" id="IPR005662">
    <property type="entry name" value="GTPase_Era-like"/>
</dbReference>
<sequence>MKSAANKPPHPGERDHRRTGASQDPPDDLPSDEESLGEQTVTFQAIRPDDAEPVHASGPRPPAVGDGAADAAALASRRPAASRGDAGVASSVGGDGVAQGAAPAEASRQGSSGGGQGGSAGAGSAVPVNDAFEAFRRAAEAAISSVNEVAAAAQAKSGGAAAATDESVSPVGKGTSPTGPTGKGAAQPGKDAASMGKGAAQAGKGASPGGKGVAQAGGGVPPAGKAVTQAGKNVSPSGKGAAQAGKAVPPVDKGVAQAGKGATASPAASPTGRDASPAGRSGVGPSSRGASPRQGSGTGSSAGSPTGGDVSPAVGNAASPRGDGETSPAREGAPASKEADARGDAGAASSVGGDGVAQGAAPAGASRQGSSGGGQGGAAGAGSAVPVNDAFEAFRRAAEAAISSVNEVAAAAQAKSGGAAASTGESVSPTGKDAAPTGKGAAQAGKDASPGGKSAAQAGGGVPPAGKGVTQAGKNVSPSDKSTAQAGKSAPPVDKGVAQAGRGTTAPPVAGGVSPAGRDVADPPVGKDTSPGKGSAAGSSAAKEASPAGKAVTPPAGKSAPVSRRDGAAVPAGDGGLQAAAPEANAFEAFRRRPRGVLAQSGKIRPEAGAKTPASAASSPEHAPASLQGGGVPPLRASTRKDDPQAESAKANAADADVVTSAETVGEAPGDGSGTGAVESAQRSADSDAAGGVSASALGTDVVSDKTGVSDTTGVSDKTGASEASASSGTTGASEASASSDTAPASGVGAASEAVSGGEEPPGSGPDSDEIVILDDGESVQDEADQGETGEGEADQGETGEGDADREDVEDEVGGEAGETSGDRVRELPLPDAVSEALTNALAALRDSVTGLHFGLDLPGAEEARRAQSEILAQLDDYVIPRIHMSTAPALVVVAGSTGAGKSTLLNTLANAKVSATGVRRPTTGTPVLACHPEDYEWFAEGDLLGSLRRWEAPAPKAEPGSLVLVSTERLPTGVALLDTPDIDSVVEEHHEIAHRMLDAADLWIFVTTAARYADAPAWRLLRLAKERGAKLAIVLSRVPTKSRDVITKHFVRMLTEYGLGEVDRFVINESKVTDGMLPDHEVTELRLWLTELSVDDQRRAQAVQATLSGALDSFRTRIPALARQLEVQVTFRSELRGDVDTAYANALTEIEEATRNGSLLHGEVLARWQDFAGSGDLMRTLHLRRPGRFAGKASQQAPERLSALKSALRAGLESVIVSAAQRAAEETVSRWLHRSGAGEALIETAGLGRVSDELSRRTSRAVGGWQDHIIELIRTEGVTKRAVARLVSFDVESLALIFVIGLLGYGSAEAEGTGGGLPQRLVHALLGAESLRTIGAKARSDLRARIATLFDDETSRYVQALDGAGIPDESVATRLYQATYNLEVAR</sequence>
<gene>
    <name evidence="3" type="ORF">GCM10017600_58290</name>
</gene>
<dbReference type="SUPFAM" id="SSF52540">
    <property type="entry name" value="P-loop containing nucleoside triphosphate hydrolases"/>
    <property type="match status" value="1"/>
</dbReference>
<feature type="compositionally biased region" description="Gly residues" evidence="1">
    <location>
        <begin position="370"/>
        <end position="380"/>
    </location>
</feature>
<name>A0A9W6I732_9ACTN</name>
<feature type="compositionally biased region" description="Polar residues" evidence="1">
    <location>
        <begin position="472"/>
        <end position="486"/>
    </location>
</feature>
<dbReference type="GO" id="GO:0005829">
    <property type="term" value="C:cytosol"/>
    <property type="evidence" value="ECO:0007669"/>
    <property type="project" value="TreeGrafter"/>
</dbReference>
<accession>A0A9W6I732</accession>
<evidence type="ECO:0000259" key="2">
    <source>
        <dbReference type="Pfam" id="PF01926"/>
    </source>
</evidence>
<feature type="compositionally biased region" description="Low complexity" evidence="1">
    <location>
        <begin position="531"/>
        <end position="551"/>
    </location>
</feature>
<dbReference type="GO" id="GO:0000028">
    <property type="term" value="P:ribosomal small subunit assembly"/>
    <property type="evidence" value="ECO:0007669"/>
    <property type="project" value="TreeGrafter"/>
</dbReference>
<feature type="compositionally biased region" description="Acidic residues" evidence="1">
    <location>
        <begin position="25"/>
        <end position="36"/>
    </location>
</feature>
<feature type="compositionally biased region" description="Low complexity" evidence="1">
    <location>
        <begin position="299"/>
        <end position="308"/>
    </location>
</feature>
<dbReference type="Pfam" id="PF01926">
    <property type="entry name" value="MMR_HSR1"/>
    <property type="match status" value="1"/>
</dbReference>
<dbReference type="Gene3D" id="3.40.50.300">
    <property type="entry name" value="P-loop containing nucleotide triphosphate hydrolases"/>
    <property type="match status" value="1"/>
</dbReference>